<organism evidence="4 5">
    <name type="scientific">Vibrio ulleungensis</name>
    <dbReference type="NCBI Taxonomy" id="2807619"/>
    <lineage>
        <taxon>Bacteria</taxon>
        <taxon>Pseudomonadati</taxon>
        <taxon>Pseudomonadota</taxon>
        <taxon>Gammaproteobacteria</taxon>
        <taxon>Vibrionales</taxon>
        <taxon>Vibrionaceae</taxon>
        <taxon>Vibrio</taxon>
    </lineage>
</organism>
<evidence type="ECO:0000256" key="2">
    <source>
        <dbReference type="ARBA" id="ARBA00022729"/>
    </source>
</evidence>
<dbReference type="InterPro" id="IPR018635">
    <property type="entry name" value="UPF0319"/>
</dbReference>
<keyword evidence="2 3" id="KW-0732">Signal</keyword>
<sequence>MFKKSCFIFTLMVATNVSAAELVIDKPISAMALNGVAYSNNTVNLEPGKHQLVARYSYQLAEKGNKKKRIQSEVKVFEIDVSNQTTINLFAPKYARYAQASHAFNNDKIEWKLEDQNGEPVDYTVNFIPGRPGMLPYGDIERVVEDYNSKNDIIVDQVLGIITSTSTMVGEVETSDTEMLSDLDAAQKHYLLLNEQNRKAFKKWLIDIE</sequence>
<keyword evidence="5" id="KW-1185">Reference proteome</keyword>
<dbReference type="RefSeq" id="WP_205157772.1">
    <property type="nucleotide sequence ID" value="NZ_JAFEUM010000002.1"/>
</dbReference>
<evidence type="ECO:0000313" key="5">
    <source>
        <dbReference type="Proteomes" id="UP000809621"/>
    </source>
</evidence>
<evidence type="ECO:0000313" key="4">
    <source>
        <dbReference type="EMBL" id="MBM7036181.1"/>
    </source>
</evidence>
<gene>
    <name evidence="4" type="ORF">JQC93_07125</name>
</gene>
<dbReference type="Proteomes" id="UP000809621">
    <property type="component" value="Unassembled WGS sequence"/>
</dbReference>
<accession>A0ABS2HK22</accession>
<dbReference type="Pfam" id="PF09829">
    <property type="entry name" value="DUF2057"/>
    <property type="match status" value="1"/>
</dbReference>
<comment type="caution">
    <text evidence="4">The sequence shown here is derived from an EMBL/GenBank/DDBJ whole genome shotgun (WGS) entry which is preliminary data.</text>
</comment>
<feature type="chain" id="PRO_5047329124" evidence="3">
    <location>
        <begin position="20"/>
        <end position="209"/>
    </location>
</feature>
<reference evidence="4 5" key="1">
    <citation type="submission" date="2021-02" db="EMBL/GenBank/DDBJ databases">
        <authorList>
            <person name="Park J.-S."/>
        </authorList>
    </citation>
    <scope>NUCLEOTIDE SEQUENCE [LARGE SCALE GENOMIC DNA]</scope>
    <source>
        <strain evidence="4 5">188UL20-2</strain>
    </source>
</reference>
<dbReference type="EMBL" id="JAFEUM010000002">
    <property type="protein sequence ID" value="MBM7036181.1"/>
    <property type="molecule type" value="Genomic_DNA"/>
</dbReference>
<proteinExistence type="inferred from homology"/>
<comment type="similarity">
    <text evidence="1">Belongs to the UPF0319 family.</text>
</comment>
<evidence type="ECO:0000256" key="3">
    <source>
        <dbReference type="SAM" id="SignalP"/>
    </source>
</evidence>
<protein>
    <submittedName>
        <fullName evidence="4">DUF2057 family protein</fullName>
    </submittedName>
</protein>
<evidence type="ECO:0000256" key="1">
    <source>
        <dbReference type="ARBA" id="ARBA00008490"/>
    </source>
</evidence>
<name>A0ABS2HK22_9VIBR</name>
<dbReference type="PANTHER" id="PTHR38108:SF1">
    <property type="entry name" value="UPF0319 PROTEIN YCCT"/>
    <property type="match status" value="1"/>
</dbReference>
<dbReference type="PANTHER" id="PTHR38108">
    <property type="entry name" value="UPF0319 PROTEIN YCCT"/>
    <property type="match status" value="1"/>
</dbReference>
<feature type="signal peptide" evidence="3">
    <location>
        <begin position="1"/>
        <end position="19"/>
    </location>
</feature>